<keyword evidence="1" id="KW-0521">NADP</keyword>
<dbReference type="SUPFAM" id="SSF53474">
    <property type="entry name" value="alpha/beta-Hydrolases"/>
    <property type="match status" value="1"/>
</dbReference>
<evidence type="ECO:0000256" key="1">
    <source>
        <dbReference type="ARBA" id="ARBA00022857"/>
    </source>
</evidence>
<dbReference type="InterPro" id="IPR002347">
    <property type="entry name" value="SDR_fam"/>
</dbReference>
<evidence type="ECO:0000313" key="3">
    <source>
        <dbReference type="EMBL" id="KIW37100.1"/>
    </source>
</evidence>
<dbReference type="Pfam" id="PF12697">
    <property type="entry name" value="Abhydrolase_6"/>
    <property type="match status" value="1"/>
</dbReference>
<reference evidence="3 4" key="1">
    <citation type="submission" date="2015-01" db="EMBL/GenBank/DDBJ databases">
        <title>The Genome Sequence of Exophiala oligosperma CBS72588.</title>
        <authorList>
            <consortium name="The Broad Institute Genomics Platform"/>
            <person name="Cuomo C."/>
            <person name="de Hoog S."/>
            <person name="Gorbushina A."/>
            <person name="Stielow B."/>
            <person name="Teixiera M."/>
            <person name="Abouelleil A."/>
            <person name="Chapman S.B."/>
            <person name="Priest M."/>
            <person name="Young S.K."/>
            <person name="Wortman J."/>
            <person name="Nusbaum C."/>
            <person name="Birren B."/>
        </authorList>
    </citation>
    <scope>NUCLEOTIDE SEQUENCE [LARGE SCALE GENOMIC DNA]</scope>
    <source>
        <strain evidence="3 4">CBS 72588</strain>
    </source>
</reference>
<dbReference type="GeneID" id="27362801"/>
<dbReference type="RefSeq" id="XP_016257316.1">
    <property type="nucleotide sequence ID" value="XM_016412302.1"/>
</dbReference>
<dbReference type="STRING" id="215243.A0A0D2D452"/>
<protein>
    <recommendedName>
        <fullName evidence="2">AB hydrolase-1 domain-containing protein</fullName>
    </recommendedName>
</protein>
<dbReference type="Gene3D" id="3.40.50.1820">
    <property type="entry name" value="alpha/beta hydrolase"/>
    <property type="match status" value="1"/>
</dbReference>
<keyword evidence="4" id="KW-1185">Reference proteome</keyword>
<dbReference type="InterPro" id="IPR052897">
    <property type="entry name" value="Sec-Metab_Biosynth_Hydrolase"/>
</dbReference>
<accession>A0A0D2D452</accession>
<dbReference type="EMBL" id="KN847346">
    <property type="protein sequence ID" value="KIW37100.1"/>
    <property type="molecule type" value="Genomic_DNA"/>
</dbReference>
<dbReference type="PANTHER" id="PTHR37017">
    <property type="entry name" value="AB HYDROLASE-1 DOMAIN-CONTAINING PROTEIN-RELATED"/>
    <property type="match status" value="1"/>
</dbReference>
<dbReference type="Proteomes" id="UP000053342">
    <property type="component" value="Unassembled WGS sequence"/>
</dbReference>
<dbReference type="HOGENOM" id="CLU_492595_0_0_1"/>
<feature type="domain" description="AB hydrolase-1" evidence="2">
    <location>
        <begin position="48"/>
        <end position="283"/>
    </location>
</feature>
<dbReference type="AlphaFoldDB" id="A0A0D2D452"/>
<dbReference type="InterPro" id="IPR029058">
    <property type="entry name" value="AB_hydrolase_fold"/>
</dbReference>
<name>A0A0D2D452_9EURO</name>
<gene>
    <name evidence="3" type="ORF">PV06_10727</name>
</gene>
<evidence type="ECO:0000313" key="4">
    <source>
        <dbReference type="Proteomes" id="UP000053342"/>
    </source>
</evidence>
<dbReference type="OrthoDB" id="1669814at2759"/>
<dbReference type="Pfam" id="PF13561">
    <property type="entry name" value="adh_short_C2"/>
    <property type="match status" value="1"/>
</dbReference>
<dbReference type="VEuPathDB" id="FungiDB:PV06_10727"/>
<proteinExistence type="predicted"/>
<sequence>MTMIAANTNSSSDGERLQKGLMFAQQSVGPQHTYSDSTMATSTSNIAFVLVPGSFSPASYYDKLVPLLEARGHRAHPTELKSANDGEGAVVSMYEDADAIRETIEKLADQGKSVVLAMNSYGGLPGTQAARGLSKAERQAAGKPGALVGLVYLSSFMLGEGDYINRVMAGRMPDNTQTSTDYLAMNPRTDAEYIFAHVGPDEKAEYASRLRKHSSRTFQDPLTYAGYLKVPATYLVCTDDPVIPPELQRELVDQARSKGAVVVTKEVHSDHVPMISHPEEVAEGLEAKRSIPQGHSIVSKLLAHGATVHIIDIQPLAKNHANYPTSGKLYKHIPVDITSREKVAATFKNIYELTPDVYGLVNTAGAAPCDDAGRLIESDSVYEKTFAINTAGCYYATTEFLARIRENVQPEAENAPVQETKFNIVTFGSSAALVGFPQCAVYTAAKHAVLGLTRTWAFDWAAYGVRANMVAPGATNTPLAQVQMPDGKDDKNPDVYGDQTRGDVMDWARLQVPLKRWGEASELADAAIFFLSEKSSYITGQVLAVNGGWPQTG</sequence>
<dbReference type="PROSITE" id="PS00061">
    <property type="entry name" value="ADH_SHORT"/>
    <property type="match status" value="1"/>
</dbReference>
<organism evidence="3 4">
    <name type="scientific">Exophiala oligosperma</name>
    <dbReference type="NCBI Taxonomy" id="215243"/>
    <lineage>
        <taxon>Eukaryota</taxon>
        <taxon>Fungi</taxon>
        <taxon>Dikarya</taxon>
        <taxon>Ascomycota</taxon>
        <taxon>Pezizomycotina</taxon>
        <taxon>Eurotiomycetes</taxon>
        <taxon>Chaetothyriomycetidae</taxon>
        <taxon>Chaetothyriales</taxon>
        <taxon>Herpotrichiellaceae</taxon>
        <taxon>Exophiala</taxon>
    </lineage>
</organism>
<dbReference type="PANTHER" id="PTHR37017:SF11">
    <property type="entry name" value="ESTERASE_LIPASE_THIOESTERASE DOMAIN-CONTAINING PROTEIN"/>
    <property type="match status" value="1"/>
</dbReference>
<dbReference type="InterPro" id="IPR000073">
    <property type="entry name" value="AB_hydrolase_1"/>
</dbReference>
<dbReference type="InterPro" id="IPR020904">
    <property type="entry name" value="Sc_DH/Rdtase_CS"/>
</dbReference>
<dbReference type="Gene3D" id="3.40.50.720">
    <property type="entry name" value="NAD(P)-binding Rossmann-like Domain"/>
    <property type="match status" value="1"/>
</dbReference>
<dbReference type="CDD" id="cd05233">
    <property type="entry name" value="SDR_c"/>
    <property type="match status" value="1"/>
</dbReference>
<evidence type="ECO:0000259" key="2">
    <source>
        <dbReference type="Pfam" id="PF12697"/>
    </source>
</evidence>
<dbReference type="SUPFAM" id="SSF51735">
    <property type="entry name" value="NAD(P)-binding Rossmann-fold domains"/>
    <property type="match status" value="1"/>
</dbReference>
<dbReference type="InterPro" id="IPR036291">
    <property type="entry name" value="NAD(P)-bd_dom_sf"/>
</dbReference>